<dbReference type="EMBL" id="JAJEWP010000001">
    <property type="protein sequence ID" value="MCC2615065.1"/>
    <property type="molecule type" value="Genomic_DNA"/>
</dbReference>
<dbReference type="Proteomes" id="UP001520878">
    <property type="component" value="Unassembled WGS sequence"/>
</dbReference>
<feature type="domain" description="L-tyrosine decarboxylase C-terminal" evidence="4">
    <location>
        <begin position="513"/>
        <end position="640"/>
    </location>
</feature>
<keyword evidence="6" id="KW-1185">Reference proteome</keyword>
<dbReference type="Pfam" id="PF00282">
    <property type="entry name" value="Pyridoxal_deC"/>
    <property type="match status" value="1"/>
</dbReference>
<dbReference type="Gene3D" id="3.40.640.10">
    <property type="entry name" value="Type I PLP-dependent aspartate aminotransferase-like (Major domain)"/>
    <property type="match status" value="1"/>
</dbReference>
<protein>
    <recommendedName>
        <fullName evidence="4">L-tyrosine decarboxylase C-terminal domain-containing protein</fullName>
    </recommendedName>
</protein>
<dbReference type="PANTHER" id="PTHR42735">
    <property type="match status" value="1"/>
</dbReference>
<reference evidence="5 6" key="1">
    <citation type="submission" date="2021-10" db="EMBL/GenBank/DDBJ databases">
        <title>Draft genome of Aestuariibacter halophilus JC2043.</title>
        <authorList>
            <person name="Emsley S.A."/>
            <person name="Pfannmuller K.M."/>
            <person name="Ushijima B."/>
            <person name="Saw J.H."/>
            <person name="Videau P."/>
        </authorList>
    </citation>
    <scope>NUCLEOTIDE SEQUENCE [LARGE SCALE GENOMIC DNA]</scope>
    <source>
        <strain evidence="5 6">JC2043</strain>
    </source>
</reference>
<evidence type="ECO:0000259" key="4">
    <source>
        <dbReference type="Pfam" id="PF21391"/>
    </source>
</evidence>
<dbReference type="InterPro" id="IPR002129">
    <property type="entry name" value="PyrdxlP-dep_de-COase"/>
</dbReference>
<dbReference type="SUPFAM" id="SSF53383">
    <property type="entry name" value="PLP-dependent transferases"/>
    <property type="match status" value="1"/>
</dbReference>
<evidence type="ECO:0000256" key="1">
    <source>
        <dbReference type="ARBA" id="ARBA00001933"/>
    </source>
</evidence>
<dbReference type="InterPro" id="IPR015421">
    <property type="entry name" value="PyrdxlP-dep_Trfase_major"/>
</dbReference>
<dbReference type="InterPro" id="IPR015424">
    <property type="entry name" value="PyrdxlP-dep_Trfase"/>
</dbReference>
<proteinExistence type="predicted"/>
<gene>
    <name evidence="5" type="ORF">LJ739_02260</name>
</gene>
<comment type="caution">
    <text evidence="5">The sequence shown here is derived from an EMBL/GenBank/DDBJ whole genome shotgun (WGS) entry which is preliminary data.</text>
</comment>
<evidence type="ECO:0000256" key="2">
    <source>
        <dbReference type="ARBA" id="ARBA00022898"/>
    </source>
</evidence>
<dbReference type="InterPro" id="IPR050477">
    <property type="entry name" value="GrpII_AminoAcid_Decarb"/>
</dbReference>
<name>A0ABS8G3B9_9ALTE</name>
<dbReference type="RefSeq" id="WP_229156978.1">
    <property type="nucleotide sequence ID" value="NZ_JAJEWP010000001.1"/>
</dbReference>
<dbReference type="InterPro" id="IPR021115">
    <property type="entry name" value="Pyridoxal-P_BS"/>
</dbReference>
<keyword evidence="2" id="KW-0663">Pyridoxal phosphate</keyword>
<comment type="cofactor">
    <cofactor evidence="1">
        <name>pyridoxal 5'-phosphate</name>
        <dbReference type="ChEBI" id="CHEBI:597326"/>
    </cofactor>
</comment>
<dbReference type="PANTHER" id="PTHR42735:SF4">
    <property type="entry name" value="PYRIDOXAL PHOSPHATE-DEPENDENT DECARBOXYLASE FAMILY PROTEIN"/>
    <property type="match status" value="1"/>
</dbReference>
<dbReference type="Pfam" id="PF21391">
    <property type="entry name" value="tyr_de_CO2_C"/>
    <property type="match status" value="1"/>
</dbReference>
<dbReference type="InterPro" id="IPR049373">
    <property type="entry name" value="TyrDC_C"/>
</dbReference>
<keyword evidence="3" id="KW-0456">Lyase</keyword>
<sequence>MYSENEFAAYFLGAYAENNDVFEEAWLEFYRDHVYWRRSFHPEDSPPVEVVSQYQDGFLKKVGATKQALHQLTAKLKQSVPFYHPRYIGHMSSDLLMSGLLGQMITTLYNPNNVSVEAAPVTVDLELEYAKKLAQMLGFKTDDTLPECAFGNLTSGGTLANYQGLWYGLALKHYPFALQAALGKSPSVAIQVGQQLLSEMTHWELSNLTFDEIVNLKADADTCVQGLSKHEQANINEAVESCRLEQLGNHGFHTRFPEWKTPWVLVPATAHYSWQKAVKLMGIGTHQLVKIPTDDKMRLCPNELNRILEECLVNQQPVLTVVGVLGTTEYGTIDPIDKLVDLRDRFSAKGLTFFIHVDAAWGGFLSSMFRDEQGQSLASDQVASACQYFPSKDVYSAMTALKHTESITVDPHKLGYLPFGCGAFICRDGRAREFVTQSAAYVFDADSPDQPLQLGQYILEGSKPGAIAAGAYVAERVLPFHAQGLGKLPEQSICITEYFFAQLVKLRRELAGTVHLSVPIEPDSNLLCLTFNLNNNPDAATMNAFVQRVYQKLNIDSTQPLQTKQFFASCTRIYRHHLSDNAAGSLCDKLGLDANSFVLHPEHDRQADNLFVLRHTLMNPWLINQANNYIDAYLDYLKQEILALIHPMS</sequence>
<evidence type="ECO:0000256" key="3">
    <source>
        <dbReference type="ARBA" id="ARBA00023239"/>
    </source>
</evidence>
<evidence type="ECO:0000313" key="6">
    <source>
        <dbReference type="Proteomes" id="UP001520878"/>
    </source>
</evidence>
<accession>A0ABS8G3B9</accession>
<organism evidence="5 6">
    <name type="scientific">Fluctibacter halophilus</name>
    <dbReference type="NCBI Taxonomy" id="226011"/>
    <lineage>
        <taxon>Bacteria</taxon>
        <taxon>Pseudomonadati</taxon>
        <taxon>Pseudomonadota</taxon>
        <taxon>Gammaproteobacteria</taxon>
        <taxon>Alteromonadales</taxon>
        <taxon>Alteromonadaceae</taxon>
        <taxon>Fluctibacter</taxon>
    </lineage>
</organism>
<evidence type="ECO:0000313" key="5">
    <source>
        <dbReference type="EMBL" id="MCC2615065.1"/>
    </source>
</evidence>
<dbReference type="PROSITE" id="PS00392">
    <property type="entry name" value="DDC_GAD_HDC_YDC"/>
    <property type="match status" value="1"/>
</dbReference>